<keyword evidence="1" id="KW-0812">Transmembrane</keyword>
<sequence length="146" mass="16086">MAASARFKLSGKSKPAYQSSQGFSLLEILVAFVMMSLVVGTLLQLFGSSMRNVALSEEYSFAIQIAESRLQSVGTEIKVEQGTERGSEEGTPYSWVVEMEPVELNEDQDDFSLSVQPYRVSVIVAWGSDGKKRQFALSSLRFGEAE</sequence>
<dbReference type="PROSITE" id="PS00409">
    <property type="entry name" value="PROKAR_NTER_METHYL"/>
    <property type="match status" value="1"/>
</dbReference>
<dbReference type="Pfam" id="PF07963">
    <property type="entry name" value="N_methyl"/>
    <property type="match status" value="1"/>
</dbReference>
<reference evidence="2" key="1">
    <citation type="submission" date="2020-01" db="EMBL/GenBank/DDBJ databases">
        <authorList>
            <person name="Meier V. D."/>
            <person name="Meier V D."/>
        </authorList>
    </citation>
    <scope>NUCLEOTIDE SEQUENCE</scope>
    <source>
        <strain evidence="2">HLG_WM_MAG_08</strain>
    </source>
</reference>
<protein>
    <submittedName>
        <fullName evidence="2">General secretion pathway protein I</fullName>
    </submittedName>
</protein>
<keyword evidence="1" id="KW-0472">Membrane</keyword>
<gene>
    <name evidence="2" type="ORF">HELGO_WM31177</name>
</gene>
<evidence type="ECO:0000313" key="2">
    <source>
        <dbReference type="EMBL" id="CAA6805172.1"/>
    </source>
</evidence>
<organism evidence="2">
    <name type="scientific">uncultured Thiotrichaceae bacterium</name>
    <dbReference type="NCBI Taxonomy" id="298394"/>
    <lineage>
        <taxon>Bacteria</taxon>
        <taxon>Pseudomonadati</taxon>
        <taxon>Pseudomonadota</taxon>
        <taxon>Gammaproteobacteria</taxon>
        <taxon>Thiotrichales</taxon>
        <taxon>Thiotrichaceae</taxon>
        <taxon>environmental samples</taxon>
    </lineage>
</organism>
<dbReference type="EMBL" id="CACVAV010000081">
    <property type="protein sequence ID" value="CAA6805172.1"/>
    <property type="molecule type" value="Genomic_DNA"/>
</dbReference>
<name>A0A6S6S681_9GAMM</name>
<evidence type="ECO:0000256" key="1">
    <source>
        <dbReference type="SAM" id="Phobius"/>
    </source>
</evidence>
<dbReference type="InterPro" id="IPR012902">
    <property type="entry name" value="N_methyl_site"/>
</dbReference>
<accession>A0A6S6S681</accession>
<dbReference type="AlphaFoldDB" id="A0A6S6S681"/>
<keyword evidence="1" id="KW-1133">Transmembrane helix</keyword>
<proteinExistence type="predicted"/>
<feature type="transmembrane region" description="Helical" evidence="1">
    <location>
        <begin position="23"/>
        <end position="46"/>
    </location>
</feature>